<organism evidence="6 7">
    <name type="scientific">Mucor saturninus</name>
    <dbReference type="NCBI Taxonomy" id="64648"/>
    <lineage>
        <taxon>Eukaryota</taxon>
        <taxon>Fungi</taxon>
        <taxon>Fungi incertae sedis</taxon>
        <taxon>Mucoromycota</taxon>
        <taxon>Mucoromycotina</taxon>
        <taxon>Mucoromycetes</taxon>
        <taxon>Mucorales</taxon>
        <taxon>Mucorineae</taxon>
        <taxon>Mucoraceae</taxon>
        <taxon>Mucor</taxon>
    </lineage>
</organism>
<evidence type="ECO:0000256" key="1">
    <source>
        <dbReference type="ARBA" id="ARBA00022741"/>
    </source>
</evidence>
<feature type="domain" description="Guanylate cyclase" evidence="5">
    <location>
        <begin position="33"/>
        <end position="92"/>
    </location>
</feature>
<keyword evidence="7" id="KW-1185">Reference proteome</keyword>
<proteinExistence type="predicted"/>
<dbReference type="InterPro" id="IPR027417">
    <property type="entry name" value="P-loop_NTPase"/>
</dbReference>
<gene>
    <name evidence="6" type="ORF">INT47_005336</name>
</gene>
<dbReference type="GO" id="GO:0035556">
    <property type="term" value="P:intracellular signal transduction"/>
    <property type="evidence" value="ECO:0007669"/>
    <property type="project" value="InterPro"/>
</dbReference>
<evidence type="ECO:0000256" key="2">
    <source>
        <dbReference type="ARBA" id="ARBA00022840"/>
    </source>
</evidence>
<dbReference type="PANTHER" id="PTHR16305">
    <property type="entry name" value="TESTICULAR SOLUBLE ADENYLYL CYCLASE"/>
    <property type="match status" value="1"/>
</dbReference>
<evidence type="ECO:0000313" key="7">
    <source>
        <dbReference type="Proteomes" id="UP000603453"/>
    </source>
</evidence>
<evidence type="ECO:0000313" key="6">
    <source>
        <dbReference type="EMBL" id="KAG2206018.1"/>
    </source>
</evidence>
<feature type="region of interest" description="Disordered" evidence="3">
    <location>
        <begin position="175"/>
        <end position="198"/>
    </location>
</feature>
<dbReference type="PANTHER" id="PTHR16305:SF28">
    <property type="entry name" value="GUANYLATE CYCLASE DOMAIN-CONTAINING PROTEIN"/>
    <property type="match status" value="1"/>
</dbReference>
<dbReference type="OrthoDB" id="194468at2759"/>
<comment type="caution">
    <text evidence="6">The sequence shown here is derived from an EMBL/GenBank/DDBJ whole genome shotgun (WGS) entry which is preliminary data.</text>
</comment>
<dbReference type="InterPro" id="IPR041664">
    <property type="entry name" value="AAA_16"/>
</dbReference>
<reference evidence="6" key="1">
    <citation type="submission" date="2020-12" db="EMBL/GenBank/DDBJ databases">
        <title>Metabolic potential, ecology and presence of endohyphal bacteria is reflected in genomic diversity of Mucoromycotina.</title>
        <authorList>
            <person name="Muszewska A."/>
            <person name="Okrasinska A."/>
            <person name="Steczkiewicz K."/>
            <person name="Drgas O."/>
            <person name="Orlowska M."/>
            <person name="Perlinska-Lenart U."/>
            <person name="Aleksandrzak-Piekarczyk T."/>
            <person name="Szatraj K."/>
            <person name="Zielenkiewicz U."/>
            <person name="Pilsyk S."/>
            <person name="Malc E."/>
            <person name="Mieczkowski P."/>
            <person name="Kruszewska J.S."/>
            <person name="Biernat P."/>
            <person name="Pawlowska J."/>
        </authorList>
    </citation>
    <scope>NUCLEOTIDE SEQUENCE</scope>
    <source>
        <strain evidence="6">WA0000017839</strain>
    </source>
</reference>
<dbReference type="InterPro" id="IPR001054">
    <property type="entry name" value="A/G_cyclase"/>
</dbReference>
<evidence type="ECO:0000259" key="5">
    <source>
        <dbReference type="PROSITE" id="PS50125"/>
    </source>
</evidence>
<dbReference type="Proteomes" id="UP000603453">
    <property type="component" value="Unassembled WGS sequence"/>
</dbReference>
<keyword evidence="4" id="KW-1133">Transmembrane helix</keyword>
<dbReference type="EMBL" id="JAEPRD010000033">
    <property type="protein sequence ID" value="KAG2206018.1"/>
    <property type="molecule type" value="Genomic_DNA"/>
</dbReference>
<sequence length="1696" mass="192045">MLNIAPYIAKYVRSLHARQEQLQIPYSQSQFGVVLMVDVVGFSALTTMAAEKGDSGAEAIALEIGSYMGECIQIIEHFGGDVVKFLGDAVLVSFQANSFEDESEVYLEDNTHEKMARQKNLLVRKAVECGLQLLARLSHYRVYLTAEERTKHKSSETGEIDRRVKPDRNQRFYLFDGGGNGSTNSQRSSTSRDSLPLGSCDNLDPSYAEEYSTSFNLWNCIPKMFGKGRKNKVYATRRASDTSDTIKETIDSIDLELHIALSCGDVTNVILGDMNNTASAPISPTTAKRQQRFSYVSSSGTEDVDYNVEYTGRLEYAICGPAVESLEDALNAAKAGEMSITPEAYDLFQNQAMMSLSFEKRKQFYVVTSSDFSNQRKSLRPMHQKGSPSPNASYLANRPGLMTRAATLNIEPLIPRTRDTSYLELTTDPNPHYFKYINRSALNRLKHSPDDNFPAQFRDATIMFISLGKLNVASPEGIQIAQRASMATIQALVKYEGVLQQFAVDDKGATLLAVFGLPPLSHEREAVFAAKAAIDLRETFEGFLEDFSISLSTGIIFNAVLPQGNPYRRDPAIAGDTIIMAVRMLKFPFSKKNIVCDFATKQQIGRACDFEDYGENFVKGKMKPIPLYGIIRFATLKTKRISTQSQEKNSDFIGYRSEMGTATDFCDEWGESPNNHLLVISGPSGVGKSFFCHALSRTISSHGTICCWSSSTEVEKSSKYYLVKNILLALFEIIDSEQVPQNPKRRVPYLTGSGGIQLNDSINSHAAPGDFSTASSTSSVVPSPTTVKDAAINTMTMGITRRLTNYSSVSRSSIGDTGDPISEGSNELADLITRCLRICGEEDGFLPLFKVVFNNLSEIEDNRYTHRLDGRGRDILLTGLITRMIRYVTEHVGLVFFSDDVQWADSASIRLLQHIHEHCQRAMLILATRPVKDYNVAFINNFRATGYSEEIELNGLGAAEIGEIILQTFQAVGVKSVSPEIVRVIQKRTAGNPLYVKNMAIVLKDFNHVTVVDRVLVPSNNQFDLEDLLGNFDYKRIIKMQFDRLEGSFQEFLTVASCLDQYFTIKEVQSVIKGNNMDFKNASDIMVREKIERYDVYHFIQKIDDNILESDGQLYTFAHITIPQSIYDMVSYETRILLHRLLAKHYEGQLTRENYTDLLGKVTRHYLQTDWLDKQLYYLEALADLNMKSYLLPEATASLERIVKILDENQDLAALFGRIHRSDIYRRLGMCFTMRTKLNEGEHFLFKALDCLGEPWPQSEPEFFYKFWVNRLAQYRHRKIRVLRKFDKDLKRDIGKRVVEIMAQLSNIYFYTGKGRAFVYTCLVGLNACERLNEVGPNYTLFLARNSLLSWLNDEKEQSIFYITKALRYMDEKNDADTLTICSHLCFAAGKFKNARDLLYQSIDAVKTLGVITDCQAFYRSVGLVITMRIFEGTLDNSPDDLLLLKQMADTAHTNCDFEAEIWLGVYNIGNALIMDRLRECEPFVALLENHLKQQPADYNRIAIYGTLICYYARTRNYENARKHTKSLVAILPLLTVTPNIFPIFGLIFATMGMYCMVEDAEVDLVSTGDSKNYERFILGVSRINHAFQQVKFWEFTQPCLYLARALPYISTKRTVEGFMVLQHGVLEMRFIQEIKFLKAFYWANLGKYAFTPTDRIEWTERAAHDLEELHIPSHVYCNPDPANLYSRNTPADLTA</sequence>
<feature type="transmembrane region" description="Helical" evidence="4">
    <location>
        <begin position="1528"/>
        <end position="1550"/>
    </location>
</feature>
<dbReference type="SUPFAM" id="SSF55073">
    <property type="entry name" value="Nucleotide cyclase"/>
    <property type="match status" value="2"/>
</dbReference>
<keyword evidence="2" id="KW-0067">ATP-binding</keyword>
<evidence type="ECO:0000256" key="4">
    <source>
        <dbReference type="SAM" id="Phobius"/>
    </source>
</evidence>
<dbReference type="GO" id="GO:0009190">
    <property type="term" value="P:cyclic nucleotide biosynthetic process"/>
    <property type="evidence" value="ECO:0007669"/>
    <property type="project" value="InterPro"/>
</dbReference>
<keyword evidence="1" id="KW-0547">Nucleotide-binding</keyword>
<dbReference type="GO" id="GO:0005524">
    <property type="term" value="F:ATP binding"/>
    <property type="evidence" value="ECO:0007669"/>
    <property type="project" value="UniProtKB-KW"/>
</dbReference>
<dbReference type="Pfam" id="PF13191">
    <property type="entry name" value="AAA_16"/>
    <property type="match status" value="1"/>
</dbReference>
<dbReference type="Gene3D" id="1.25.40.10">
    <property type="entry name" value="Tetratricopeptide repeat domain"/>
    <property type="match status" value="1"/>
</dbReference>
<dbReference type="InterPro" id="IPR029787">
    <property type="entry name" value="Nucleotide_cyclase"/>
</dbReference>
<dbReference type="InterPro" id="IPR011990">
    <property type="entry name" value="TPR-like_helical_dom_sf"/>
</dbReference>
<feature type="domain" description="Guanylate cyclase" evidence="5">
    <location>
        <begin position="504"/>
        <end position="585"/>
    </location>
</feature>
<dbReference type="GO" id="GO:0004016">
    <property type="term" value="F:adenylate cyclase activity"/>
    <property type="evidence" value="ECO:0007669"/>
    <property type="project" value="TreeGrafter"/>
</dbReference>
<dbReference type="SUPFAM" id="SSF52540">
    <property type="entry name" value="P-loop containing nucleoside triphosphate hydrolases"/>
    <property type="match status" value="1"/>
</dbReference>
<name>A0A8H7V795_9FUNG</name>
<protein>
    <recommendedName>
        <fullName evidence="5">Guanylate cyclase domain-containing protein</fullName>
    </recommendedName>
</protein>
<feature type="compositionally biased region" description="Polar residues" evidence="3">
    <location>
        <begin position="182"/>
        <end position="193"/>
    </location>
</feature>
<dbReference type="GO" id="GO:0005737">
    <property type="term" value="C:cytoplasm"/>
    <property type="evidence" value="ECO:0007669"/>
    <property type="project" value="TreeGrafter"/>
</dbReference>
<dbReference type="Gene3D" id="3.40.50.300">
    <property type="entry name" value="P-loop containing nucleotide triphosphate hydrolases"/>
    <property type="match status" value="1"/>
</dbReference>
<dbReference type="PROSITE" id="PS50125">
    <property type="entry name" value="GUANYLATE_CYCLASE_2"/>
    <property type="match status" value="2"/>
</dbReference>
<accession>A0A8H7V795</accession>
<evidence type="ECO:0000256" key="3">
    <source>
        <dbReference type="SAM" id="MobiDB-lite"/>
    </source>
</evidence>
<keyword evidence="4" id="KW-0812">Transmembrane</keyword>
<dbReference type="Gene3D" id="3.30.70.1230">
    <property type="entry name" value="Nucleotide cyclase"/>
    <property type="match status" value="2"/>
</dbReference>
<keyword evidence="4" id="KW-0472">Membrane</keyword>